<dbReference type="NCBIfam" id="NF003840">
    <property type="entry name" value="PRK05421.1-2"/>
    <property type="match status" value="1"/>
</dbReference>
<evidence type="ECO:0000259" key="1">
    <source>
        <dbReference type="Pfam" id="PF03372"/>
    </source>
</evidence>
<keyword evidence="2" id="KW-0255">Endonuclease</keyword>
<dbReference type="AlphaFoldDB" id="A0A832H9H9"/>
<accession>A0A832H9H9</accession>
<name>A0A832H9H9_9CYAN</name>
<gene>
    <name evidence="2" type="ORF">ENR47_11235</name>
</gene>
<dbReference type="GO" id="GO:0004519">
    <property type="term" value="F:endonuclease activity"/>
    <property type="evidence" value="ECO:0007669"/>
    <property type="project" value="UniProtKB-KW"/>
</dbReference>
<organism evidence="2">
    <name type="scientific">Oscillatoriales cyanobacterium SpSt-402</name>
    <dbReference type="NCBI Taxonomy" id="2282168"/>
    <lineage>
        <taxon>Bacteria</taxon>
        <taxon>Bacillati</taxon>
        <taxon>Cyanobacteriota</taxon>
        <taxon>Cyanophyceae</taxon>
        <taxon>Oscillatoriophycideae</taxon>
        <taxon>Oscillatoriales</taxon>
    </lineage>
</organism>
<comment type="caution">
    <text evidence="2">The sequence shown here is derived from an EMBL/GenBank/DDBJ whole genome shotgun (WGS) entry which is preliminary data.</text>
</comment>
<proteinExistence type="predicted"/>
<feature type="domain" description="Endonuclease/exonuclease/phosphatase" evidence="1">
    <location>
        <begin position="49"/>
        <end position="267"/>
    </location>
</feature>
<keyword evidence="2" id="KW-0269">Exonuclease</keyword>
<dbReference type="InterPro" id="IPR036691">
    <property type="entry name" value="Endo/exonu/phosph_ase_sf"/>
</dbReference>
<dbReference type="Gene3D" id="3.60.10.10">
    <property type="entry name" value="Endonuclease/exonuclease/phosphatase"/>
    <property type="match status" value="1"/>
</dbReference>
<reference evidence="2" key="1">
    <citation type="journal article" date="2020" name="mSystems">
        <title>Genome- and Community-Level Interaction Insights into Carbon Utilization and Element Cycling Functions of Hydrothermarchaeota in Hydrothermal Sediment.</title>
        <authorList>
            <person name="Zhou Z."/>
            <person name="Liu Y."/>
            <person name="Xu W."/>
            <person name="Pan J."/>
            <person name="Luo Z.H."/>
            <person name="Li M."/>
        </authorList>
    </citation>
    <scope>NUCLEOTIDE SEQUENCE [LARGE SCALE GENOMIC DNA]</scope>
    <source>
        <strain evidence="2">SpSt-402</strain>
    </source>
</reference>
<dbReference type="NCBIfam" id="NF003842">
    <property type="entry name" value="PRK05421.1-4"/>
    <property type="match status" value="1"/>
</dbReference>
<sequence>MLKFGASLAHCFLQKIVPAYRFLRIQTHTRDRQHAHRTPLNRASITVLNWNIAKQNHHAHWLREFHTILHHYQPDLILLQEVRMGREADHAVDLVDMSWTYAPNFMDAHHQAYSGVLTAAKTNSIHSQAIVTEHYEPIVQTPKVSLVTEYPLSDSSETLLAINSHLINFVDLKTFHSQLQDLEIVLATHPGPIVFAGDFNLWSTARSQLLDQAAARLSLFPVTFSPRDRQNIKRFLWSPPLDYIFYRGLVAKPMRASVLNWTTSSDHKPLLAEFALSELQ</sequence>
<keyword evidence="2" id="KW-0378">Hydrolase</keyword>
<dbReference type="SUPFAM" id="SSF56219">
    <property type="entry name" value="DNase I-like"/>
    <property type="match status" value="1"/>
</dbReference>
<evidence type="ECO:0000313" key="2">
    <source>
        <dbReference type="EMBL" id="HGW94840.1"/>
    </source>
</evidence>
<dbReference type="Pfam" id="PF03372">
    <property type="entry name" value="Exo_endo_phos"/>
    <property type="match status" value="1"/>
</dbReference>
<protein>
    <submittedName>
        <fullName evidence="2">Endonuclease/exonuclease/phosphatase family protein</fullName>
    </submittedName>
</protein>
<keyword evidence="2" id="KW-0540">Nuclease</keyword>
<dbReference type="GO" id="GO:0004527">
    <property type="term" value="F:exonuclease activity"/>
    <property type="evidence" value="ECO:0007669"/>
    <property type="project" value="UniProtKB-KW"/>
</dbReference>
<dbReference type="InterPro" id="IPR005135">
    <property type="entry name" value="Endo/exonuclease/phosphatase"/>
</dbReference>
<dbReference type="EMBL" id="DSRD01000700">
    <property type="protein sequence ID" value="HGW94840.1"/>
    <property type="molecule type" value="Genomic_DNA"/>
</dbReference>